<dbReference type="EMBL" id="JARBHB010000005">
    <property type="protein sequence ID" value="KAJ8882725.1"/>
    <property type="molecule type" value="Genomic_DNA"/>
</dbReference>
<sequence>MALQCEVNTEGVIRFSEHRWDLSPLEQFLQCHGCVVRERIARRVDPTTERMQIPSVVKFRTLNQFWSRSGVMVRLFAFPQGEQGSIPGEVAPGFSHVVYHAGQCRWLAGFLGDTPFPLSFIMALLHTHLTSPSSALKIMMLRGAQISPPHSIHFTLSLVNRVRFPAGLLPDFRTWETCRTMPLVGEFSRGSAVSPPPHFGAALHSPHFTLISSQDLDVTSRPNLSTSSITH</sequence>
<proteinExistence type="predicted"/>
<name>A0ABQ9HEN9_9NEOP</name>
<accession>A0ABQ9HEN9</accession>
<protein>
    <submittedName>
        <fullName evidence="1">Uncharacterized protein</fullName>
    </submittedName>
</protein>
<keyword evidence="2" id="KW-1185">Reference proteome</keyword>
<evidence type="ECO:0000313" key="1">
    <source>
        <dbReference type="EMBL" id="KAJ8882725.1"/>
    </source>
</evidence>
<organism evidence="1 2">
    <name type="scientific">Dryococelus australis</name>
    <dbReference type="NCBI Taxonomy" id="614101"/>
    <lineage>
        <taxon>Eukaryota</taxon>
        <taxon>Metazoa</taxon>
        <taxon>Ecdysozoa</taxon>
        <taxon>Arthropoda</taxon>
        <taxon>Hexapoda</taxon>
        <taxon>Insecta</taxon>
        <taxon>Pterygota</taxon>
        <taxon>Neoptera</taxon>
        <taxon>Polyneoptera</taxon>
        <taxon>Phasmatodea</taxon>
        <taxon>Verophasmatodea</taxon>
        <taxon>Anareolatae</taxon>
        <taxon>Phasmatidae</taxon>
        <taxon>Eurycanthinae</taxon>
        <taxon>Dryococelus</taxon>
    </lineage>
</organism>
<evidence type="ECO:0000313" key="2">
    <source>
        <dbReference type="Proteomes" id="UP001159363"/>
    </source>
</evidence>
<gene>
    <name evidence="1" type="ORF">PR048_014538</name>
</gene>
<comment type="caution">
    <text evidence="1">The sequence shown here is derived from an EMBL/GenBank/DDBJ whole genome shotgun (WGS) entry which is preliminary data.</text>
</comment>
<dbReference type="Proteomes" id="UP001159363">
    <property type="component" value="Chromosome 4"/>
</dbReference>
<reference evidence="1 2" key="1">
    <citation type="submission" date="2023-02" db="EMBL/GenBank/DDBJ databases">
        <title>LHISI_Scaffold_Assembly.</title>
        <authorList>
            <person name="Stuart O.P."/>
            <person name="Cleave R."/>
            <person name="Magrath M.J.L."/>
            <person name="Mikheyev A.S."/>
        </authorList>
    </citation>
    <scope>NUCLEOTIDE SEQUENCE [LARGE SCALE GENOMIC DNA]</scope>
    <source>
        <strain evidence="1">Daus_M_001</strain>
        <tissue evidence="1">Leg muscle</tissue>
    </source>
</reference>